<reference evidence="2 3" key="1">
    <citation type="journal article" date="2021" name="Sci. Rep.">
        <title>Chromosome anchoring in Senegalese sole (Solea senegalensis) reveals sex-associated markers and genome rearrangements in flatfish.</title>
        <authorList>
            <person name="Guerrero-Cozar I."/>
            <person name="Gomez-Garrido J."/>
            <person name="Berbel C."/>
            <person name="Martinez-Blanch J.F."/>
            <person name="Alioto T."/>
            <person name="Claros M.G."/>
            <person name="Gagnaire P.A."/>
            <person name="Manchado M."/>
        </authorList>
    </citation>
    <scope>NUCLEOTIDE SEQUENCE [LARGE SCALE GENOMIC DNA]</scope>
    <source>
        <strain evidence="2">Sse05_10M</strain>
    </source>
</reference>
<evidence type="ECO:0000313" key="2">
    <source>
        <dbReference type="EMBL" id="KAG7463129.1"/>
    </source>
</evidence>
<comment type="caution">
    <text evidence="2">The sequence shown here is derived from an EMBL/GenBank/DDBJ whole genome shotgun (WGS) entry which is preliminary data.</text>
</comment>
<dbReference type="Pfam" id="PF03031">
    <property type="entry name" value="NIF"/>
    <property type="match status" value="1"/>
</dbReference>
<evidence type="ECO:0000259" key="1">
    <source>
        <dbReference type="Pfam" id="PF03031"/>
    </source>
</evidence>
<feature type="non-terminal residue" evidence="2">
    <location>
        <position position="1"/>
    </location>
</feature>
<protein>
    <recommendedName>
        <fullName evidence="1">FCP1 homology domain-containing protein</fullName>
    </recommendedName>
</protein>
<sequence length="316" mass="36478">WSGTAAGVCTPVSHIHNFLQLMLKVEVLVHPPMRHNIMAKQRCDHWTKDDLLQQTSIMLFYNDHLRLVSPSLVLHFNCNVKTKLTYMYNKCFKKFLNQTIFRPKYLALALKHARVQFTLFYCLAVKLSSITLNPHKPRAAATLHHPLIKRENNTQHVNIVFDVAVNKLEFGVELYELSDRDDKQRFRKCQKGHAACDVSCLNRDTSKVIVVDCKREAFSLQPFNGMALKKWDGNSEDRTLYDLANFLKAIALGGVDDVRLVLENYALEDDPIEAFKRRQAQLAQEEEQRLSESSLQKKQGLSFGSIASRFWRSKQQ</sequence>
<keyword evidence="3" id="KW-1185">Reference proteome</keyword>
<dbReference type="AlphaFoldDB" id="A0AAV6PJ93"/>
<dbReference type="EMBL" id="JAGKHQ010000944">
    <property type="protein sequence ID" value="KAG7463129.1"/>
    <property type="molecule type" value="Genomic_DNA"/>
</dbReference>
<accession>A0AAV6PJ93</accession>
<evidence type="ECO:0000313" key="3">
    <source>
        <dbReference type="Proteomes" id="UP000693946"/>
    </source>
</evidence>
<proteinExistence type="predicted"/>
<gene>
    <name evidence="2" type="ORF">JOB18_027152</name>
</gene>
<dbReference type="InterPro" id="IPR004274">
    <property type="entry name" value="FCP1_dom"/>
</dbReference>
<feature type="domain" description="FCP1 homology" evidence="1">
    <location>
        <begin position="189"/>
        <end position="259"/>
    </location>
</feature>
<name>A0AAV6PJ93_SOLSE</name>
<organism evidence="2 3">
    <name type="scientific">Solea senegalensis</name>
    <name type="common">Senegalese sole</name>
    <dbReference type="NCBI Taxonomy" id="28829"/>
    <lineage>
        <taxon>Eukaryota</taxon>
        <taxon>Metazoa</taxon>
        <taxon>Chordata</taxon>
        <taxon>Craniata</taxon>
        <taxon>Vertebrata</taxon>
        <taxon>Euteleostomi</taxon>
        <taxon>Actinopterygii</taxon>
        <taxon>Neopterygii</taxon>
        <taxon>Teleostei</taxon>
        <taxon>Neoteleostei</taxon>
        <taxon>Acanthomorphata</taxon>
        <taxon>Carangaria</taxon>
        <taxon>Pleuronectiformes</taxon>
        <taxon>Pleuronectoidei</taxon>
        <taxon>Soleidae</taxon>
        <taxon>Solea</taxon>
    </lineage>
</organism>
<dbReference type="Proteomes" id="UP000693946">
    <property type="component" value="Unassembled WGS sequence"/>
</dbReference>